<dbReference type="SUPFAM" id="SSF47095">
    <property type="entry name" value="HMG-box"/>
    <property type="match status" value="1"/>
</dbReference>
<proteinExistence type="predicted"/>
<gene>
    <name evidence="4" type="ORF">V5O48_013941</name>
</gene>
<feature type="region of interest" description="Disordered" evidence="2">
    <location>
        <begin position="233"/>
        <end position="272"/>
    </location>
</feature>
<dbReference type="Pfam" id="PF09011">
    <property type="entry name" value="HMG_box_2"/>
    <property type="match status" value="1"/>
</dbReference>
<name>A0ABR3EYQ5_9AGAR</name>
<comment type="caution">
    <text evidence="4">The sequence shown here is derived from an EMBL/GenBank/DDBJ whole genome shotgun (WGS) entry which is preliminary data.</text>
</comment>
<protein>
    <recommendedName>
        <fullName evidence="3">HMG box domain-containing protein</fullName>
    </recommendedName>
</protein>
<evidence type="ECO:0000313" key="5">
    <source>
        <dbReference type="Proteomes" id="UP001465976"/>
    </source>
</evidence>
<dbReference type="EMBL" id="JBAHYK010001426">
    <property type="protein sequence ID" value="KAL0568056.1"/>
    <property type="molecule type" value="Genomic_DNA"/>
</dbReference>
<dbReference type="PROSITE" id="PS50118">
    <property type="entry name" value="HMG_BOX_2"/>
    <property type="match status" value="1"/>
</dbReference>
<organism evidence="4 5">
    <name type="scientific">Marasmius crinis-equi</name>
    <dbReference type="NCBI Taxonomy" id="585013"/>
    <lineage>
        <taxon>Eukaryota</taxon>
        <taxon>Fungi</taxon>
        <taxon>Dikarya</taxon>
        <taxon>Basidiomycota</taxon>
        <taxon>Agaricomycotina</taxon>
        <taxon>Agaricomycetes</taxon>
        <taxon>Agaricomycetidae</taxon>
        <taxon>Agaricales</taxon>
        <taxon>Marasmiineae</taxon>
        <taxon>Marasmiaceae</taxon>
        <taxon>Marasmius</taxon>
    </lineage>
</organism>
<sequence length="365" mass="40067">MPPHRGRSSHTDCFPKDPSGNRLDTSGLPASSLRSRSDSHLRELCSPSFNDQSSNSPENFAKEFGLHSGGDQTSMYAASAWTSLTSEQKKPYRDHARTLREKYKRRYPDFGYHKGLENDSPWRVGQGASTSSPSHLSAKEDGRLEALSPPTATGDYHGVSPSFPSDIPNNIDFPWNDACFLYDPRFLPPSLYNASGGLSGTTEAEVIHPLDTSHGIARGQQIFGLKPQIYPLDAQPSSPLADSEQPDPAPSDPTDGPDFSLNDLTLPGEPPISESGVEAIGLHFHPVELHYSQLLHQDEFLHRLIGFRSDEDNQCYHLESTSRSDSDVLNPLTQGDSTTMDSECMSAAEFDAALLEAWLSLTHDI</sequence>
<keyword evidence="5" id="KW-1185">Reference proteome</keyword>
<evidence type="ECO:0000259" key="3">
    <source>
        <dbReference type="PROSITE" id="PS50118"/>
    </source>
</evidence>
<feature type="DNA-binding region" description="HMG box" evidence="1">
    <location>
        <begin position="81"/>
        <end position="111"/>
    </location>
</feature>
<dbReference type="InterPro" id="IPR036910">
    <property type="entry name" value="HMG_box_dom_sf"/>
</dbReference>
<dbReference type="InterPro" id="IPR009071">
    <property type="entry name" value="HMG_box_dom"/>
</dbReference>
<accession>A0ABR3EYQ5</accession>
<feature type="region of interest" description="Disordered" evidence="2">
    <location>
        <begin position="118"/>
        <end position="161"/>
    </location>
</feature>
<dbReference type="Proteomes" id="UP001465976">
    <property type="component" value="Unassembled WGS sequence"/>
</dbReference>
<keyword evidence="1" id="KW-0539">Nucleus</keyword>
<keyword evidence="1" id="KW-0238">DNA-binding</keyword>
<feature type="region of interest" description="Disordered" evidence="2">
    <location>
        <begin position="1"/>
        <end position="68"/>
    </location>
</feature>
<feature type="domain" description="HMG box" evidence="3">
    <location>
        <begin position="81"/>
        <end position="111"/>
    </location>
</feature>
<evidence type="ECO:0000256" key="2">
    <source>
        <dbReference type="SAM" id="MobiDB-lite"/>
    </source>
</evidence>
<feature type="compositionally biased region" description="Polar residues" evidence="2">
    <location>
        <begin position="47"/>
        <end position="58"/>
    </location>
</feature>
<reference evidence="4 5" key="1">
    <citation type="submission" date="2024-02" db="EMBL/GenBank/DDBJ databases">
        <title>A draft genome for the cacao thread blight pathogen Marasmius crinis-equi.</title>
        <authorList>
            <person name="Cohen S.P."/>
            <person name="Baruah I.K."/>
            <person name="Amoako-Attah I."/>
            <person name="Bukari Y."/>
            <person name="Meinhardt L.W."/>
            <person name="Bailey B.A."/>
        </authorList>
    </citation>
    <scope>NUCLEOTIDE SEQUENCE [LARGE SCALE GENOMIC DNA]</scope>
    <source>
        <strain evidence="4 5">GH-76</strain>
    </source>
</reference>
<evidence type="ECO:0000313" key="4">
    <source>
        <dbReference type="EMBL" id="KAL0568056.1"/>
    </source>
</evidence>
<dbReference type="Gene3D" id="1.10.30.10">
    <property type="entry name" value="High mobility group box domain"/>
    <property type="match status" value="1"/>
</dbReference>
<evidence type="ECO:0000256" key="1">
    <source>
        <dbReference type="PROSITE-ProRule" id="PRU00267"/>
    </source>
</evidence>